<feature type="compositionally biased region" description="Low complexity" evidence="1">
    <location>
        <begin position="138"/>
        <end position="148"/>
    </location>
</feature>
<dbReference type="RefSeq" id="XP_032150242.1">
    <property type="nucleotide sequence ID" value="XM_032294351.1"/>
</dbReference>
<feature type="compositionally biased region" description="Pro residues" evidence="1">
    <location>
        <begin position="98"/>
        <end position="123"/>
    </location>
</feature>
<organism evidence="2 3">
    <name type="scientific">Sapajus apella</name>
    <name type="common">Brown-capped capuchin</name>
    <name type="synonym">Cebus apella</name>
    <dbReference type="NCBI Taxonomy" id="9515"/>
    <lineage>
        <taxon>Eukaryota</taxon>
        <taxon>Metazoa</taxon>
        <taxon>Chordata</taxon>
        <taxon>Craniata</taxon>
        <taxon>Vertebrata</taxon>
        <taxon>Euteleostomi</taxon>
        <taxon>Mammalia</taxon>
        <taxon>Eutheria</taxon>
        <taxon>Euarchontoglires</taxon>
        <taxon>Primates</taxon>
        <taxon>Haplorrhini</taxon>
        <taxon>Platyrrhini</taxon>
        <taxon>Cebidae</taxon>
        <taxon>Cebinae</taxon>
        <taxon>Sapajus</taxon>
    </lineage>
</organism>
<keyword evidence="2" id="KW-1185">Reference proteome</keyword>
<proteinExistence type="predicted"/>
<feature type="region of interest" description="Disordered" evidence="1">
    <location>
        <begin position="98"/>
        <end position="183"/>
    </location>
</feature>
<evidence type="ECO:0000256" key="1">
    <source>
        <dbReference type="SAM" id="MobiDB-lite"/>
    </source>
</evidence>
<dbReference type="AlphaFoldDB" id="A0A6J3J5U6"/>
<feature type="compositionally biased region" description="Polar residues" evidence="1">
    <location>
        <begin position="36"/>
        <end position="46"/>
    </location>
</feature>
<feature type="region of interest" description="Disordered" evidence="1">
    <location>
        <begin position="1"/>
        <end position="52"/>
    </location>
</feature>
<dbReference type="GeneID" id="116562219"/>
<protein>
    <submittedName>
        <fullName evidence="3">Transcription initiation factor TFIID subunit 4-like</fullName>
    </submittedName>
</protein>
<reference evidence="3" key="1">
    <citation type="submission" date="2025-08" db="UniProtKB">
        <authorList>
            <consortium name="RefSeq"/>
        </authorList>
    </citation>
    <scope>IDENTIFICATION</scope>
    <source>
        <tissue evidence="3">Blood</tissue>
    </source>
</reference>
<sequence length="276" mass="29871">MTINFEGLLSEEHKGRTESNQEKWRPEVPLLRPSRPQRNAGSTSLHKVSAVETRRPRGALSYCLQRVPDTALTDPGYLGVSAGHKPFWRSFHPPTSPRPALPVLQPPSPPRAAPLSPAAPPASPRWWKAAPGKRHASGPRSRGSGQRSVATALPLAAETGERRATEEGTGTPRRRHAPPPPTGAAVALKKLLREAKRHSCCRRRGAAEMEGTLAMRPLHPGCGAPASARPLRNPALASPRGQTQRNFQGGRRPRSSEFPTPNAPSSSMSRSYNCLK</sequence>
<feature type="compositionally biased region" description="Basic and acidic residues" evidence="1">
    <location>
        <begin position="10"/>
        <end position="26"/>
    </location>
</feature>
<gene>
    <name evidence="3" type="primary">LOC116562219</name>
</gene>
<dbReference type="Proteomes" id="UP000504640">
    <property type="component" value="Unplaced"/>
</dbReference>
<accession>A0A6J3J5U6</accession>
<name>A0A6J3J5U6_SAPAP</name>
<feature type="compositionally biased region" description="Polar residues" evidence="1">
    <location>
        <begin position="257"/>
        <end position="276"/>
    </location>
</feature>
<feature type="region of interest" description="Disordered" evidence="1">
    <location>
        <begin position="224"/>
        <end position="276"/>
    </location>
</feature>
<evidence type="ECO:0000313" key="2">
    <source>
        <dbReference type="Proteomes" id="UP000504640"/>
    </source>
</evidence>
<evidence type="ECO:0000313" key="3">
    <source>
        <dbReference type="RefSeq" id="XP_032150242.1"/>
    </source>
</evidence>